<dbReference type="AlphaFoldDB" id="A0A816DAY5"/>
<dbReference type="Proteomes" id="UP000663854">
    <property type="component" value="Unassembled WGS sequence"/>
</dbReference>
<gene>
    <name evidence="3" type="ORF">JXQ802_LOCUS51942</name>
    <name evidence="2" type="ORF">PYM288_LOCUS35675</name>
</gene>
<feature type="chain" id="PRO_5036229894" evidence="1">
    <location>
        <begin position="23"/>
        <end position="74"/>
    </location>
</feature>
<protein>
    <submittedName>
        <fullName evidence="3">Uncharacterized protein</fullName>
    </submittedName>
</protein>
<evidence type="ECO:0000313" key="4">
    <source>
        <dbReference type="Proteomes" id="UP000663870"/>
    </source>
</evidence>
<keyword evidence="4" id="KW-1185">Reference proteome</keyword>
<dbReference type="EMBL" id="CAJNOL010007887">
    <property type="protein sequence ID" value="CAF1632072.1"/>
    <property type="molecule type" value="Genomic_DNA"/>
</dbReference>
<keyword evidence="1" id="KW-0732">Signal</keyword>
<organism evidence="3 4">
    <name type="scientific">Rotaria sordida</name>
    <dbReference type="NCBI Taxonomy" id="392033"/>
    <lineage>
        <taxon>Eukaryota</taxon>
        <taxon>Metazoa</taxon>
        <taxon>Spiralia</taxon>
        <taxon>Gnathifera</taxon>
        <taxon>Rotifera</taxon>
        <taxon>Eurotatoria</taxon>
        <taxon>Bdelloidea</taxon>
        <taxon>Philodinida</taxon>
        <taxon>Philodinidae</taxon>
        <taxon>Rotaria</taxon>
    </lineage>
</organism>
<comment type="caution">
    <text evidence="3">The sequence shown here is derived from an EMBL/GenBank/DDBJ whole genome shotgun (WGS) entry which is preliminary data.</text>
</comment>
<reference evidence="3" key="1">
    <citation type="submission" date="2021-02" db="EMBL/GenBank/DDBJ databases">
        <authorList>
            <person name="Nowell W R."/>
        </authorList>
    </citation>
    <scope>NUCLEOTIDE SEQUENCE</scope>
</reference>
<dbReference type="EMBL" id="CAJNOH010006323">
    <property type="protein sequence ID" value="CAF1429032.1"/>
    <property type="molecule type" value="Genomic_DNA"/>
</dbReference>
<evidence type="ECO:0000313" key="3">
    <source>
        <dbReference type="EMBL" id="CAF1632072.1"/>
    </source>
</evidence>
<name>A0A816DAY5_9BILA</name>
<feature type="signal peptide" evidence="1">
    <location>
        <begin position="1"/>
        <end position="22"/>
    </location>
</feature>
<sequence length="74" mass="8178">MQRQFFMVFLTVVLIGSSLCVGKPIEGIISSPRIGGYHPIKMAKDILNKRSPGGCPWFCKGRYPDCSPCGSPFR</sequence>
<evidence type="ECO:0000313" key="2">
    <source>
        <dbReference type="EMBL" id="CAF1429032.1"/>
    </source>
</evidence>
<proteinExistence type="predicted"/>
<accession>A0A816DAY5</accession>
<dbReference type="Proteomes" id="UP000663870">
    <property type="component" value="Unassembled WGS sequence"/>
</dbReference>
<evidence type="ECO:0000256" key="1">
    <source>
        <dbReference type="SAM" id="SignalP"/>
    </source>
</evidence>